<dbReference type="InterPro" id="IPR032820">
    <property type="entry name" value="ATPase_put"/>
</dbReference>
<dbReference type="Pfam" id="PF09527">
    <property type="entry name" value="ATPase_gene1"/>
    <property type="match status" value="1"/>
</dbReference>
<protein>
    <submittedName>
        <fullName evidence="2">AtpZ/AtpI family protein</fullName>
    </submittedName>
</protein>
<keyword evidence="1" id="KW-0812">Transmembrane</keyword>
<reference evidence="2 3" key="1">
    <citation type="submission" date="2019-10" db="EMBL/GenBank/DDBJ databases">
        <title>Alkaliphilus serpentinus sp. nov. and Alkaliphilus pronyensis sp. nov., two novel anaerobic alkaliphilic species isolated from the serpentinized-hosted hydrothermal field of the Prony Bay (New Caledonia).</title>
        <authorList>
            <person name="Postec A."/>
        </authorList>
    </citation>
    <scope>NUCLEOTIDE SEQUENCE [LARGE SCALE GENOMIC DNA]</scope>
    <source>
        <strain evidence="2 3">LacV</strain>
    </source>
</reference>
<dbReference type="Proteomes" id="UP000432715">
    <property type="component" value="Unassembled WGS sequence"/>
</dbReference>
<gene>
    <name evidence="2" type="ORF">F8154_00730</name>
</gene>
<evidence type="ECO:0000256" key="1">
    <source>
        <dbReference type="SAM" id="Phobius"/>
    </source>
</evidence>
<organism evidence="2 3">
    <name type="scientific">Alkaliphilus pronyensis</name>
    <dbReference type="NCBI Taxonomy" id="1482732"/>
    <lineage>
        <taxon>Bacteria</taxon>
        <taxon>Bacillati</taxon>
        <taxon>Bacillota</taxon>
        <taxon>Clostridia</taxon>
        <taxon>Peptostreptococcales</taxon>
        <taxon>Natronincolaceae</taxon>
        <taxon>Alkaliphilus</taxon>
    </lineage>
</organism>
<proteinExistence type="predicted"/>
<accession>A0A6I0FM02</accession>
<name>A0A6I0FM02_9FIRM</name>
<dbReference type="RefSeq" id="WP_151859669.1">
    <property type="nucleotide sequence ID" value="NZ_WBZC01000002.1"/>
</dbReference>
<dbReference type="EMBL" id="WBZC01000002">
    <property type="protein sequence ID" value="KAB3539709.1"/>
    <property type="molecule type" value="Genomic_DNA"/>
</dbReference>
<keyword evidence="3" id="KW-1185">Reference proteome</keyword>
<comment type="caution">
    <text evidence="2">The sequence shown here is derived from an EMBL/GenBank/DDBJ whole genome shotgun (WGS) entry which is preliminary data.</text>
</comment>
<dbReference type="OrthoDB" id="1708087at2"/>
<keyword evidence="1" id="KW-1133">Transmembrane helix</keyword>
<feature type="transmembrane region" description="Helical" evidence="1">
    <location>
        <begin position="45"/>
        <end position="66"/>
    </location>
</feature>
<dbReference type="AlphaFoldDB" id="A0A6I0FM02"/>
<evidence type="ECO:0000313" key="2">
    <source>
        <dbReference type="EMBL" id="KAB3539709.1"/>
    </source>
</evidence>
<sequence length="76" mass="8552">MAKKRGHILENLSLVSYLGVSMIVPIIGGVYLGRWIDSLLNSQPIFLFAFIIMGVIVAFTNLFKIATKDIDKKKRK</sequence>
<keyword evidence="1" id="KW-0472">Membrane</keyword>
<evidence type="ECO:0000313" key="3">
    <source>
        <dbReference type="Proteomes" id="UP000432715"/>
    </source>
</evidence>
<feature type="transmembrane region" description="Helical" evidence="1">
    <location>
        <begin position="12"/>
        <end position="33"/>
    </location>
</feature>